<dbReference type="Proteomes" id="UP001437256">
    <property type="component" value="Unassembled WGS sequence"/>
</dbReference>
<evidence type="ECO:0000313" key="3">
    <source>
        <dbReference type="Proteomes" id="UP001437256"/>
    </source>
</evidence>
<dbReference type="EMBL" id="JBBXMP010000069">
    <property type="protein sequence ID" value="KAL0064003.1"/>
    <property type="molecule type" value="Genomic_DNA"/>
</dbReference>
<feature type="region of interest" description="Disordered" evidence="1">
    <location>
        <begin position="175"/>
        <end position="227"/>
    </location>
</feature>
<evidence type="ECO:0000313" key="2">
    <source>
        <dbReference type="EMBL" id="KAL0064003.1"/>
    </source>
</evidence>
<proteinExistence type="predicted"/>
<comment type="caution">
    <text evidence="2">The sequence shown here is derived from an EMBL/GenBank/DDBJ whole genome shotgun (WGS) entry which is preliminary data.</text>
</comment>
<evidence type="ECO:0000256" key="1">
    <source>
        <dbReference type="SAM" id="MobiDB-lite"/>
    </source>
</evidence>
<name>A0ABR2ZRL7_9AGAR</name>
<sequence>MIQLSPTDLLISVFLFGYAAVTLIKYLLSLHSIEDVIDVHPNPAIEDNLDITPINPPPYTQPLHPLPRKYQSSPSYGVVVYSSIKERFNKNGVSQTDISFTPSISLNRVLGDKFRLQPPLLPLDRFPGSTSTDPASLAVLAGLHRSPGPEPPVPKFIRRHPNSRALTAVYNGSRAPCAPQQRTNPWRGRAMWRSFSPFPSSTNSKAERSETEKDEDEDEEREHRNIPTPWTYQLLRLPATTDNSPPSIYLDCTTPRCSKRLGFDMLPCPADRFWEPSNANVQLCTSDKAWKSVLFHLVKWDLDPQIECFDARPYDYEEGGVVCQLPTVDELGEIVTQVQGTGNAGSVPVPTLQAFSFVGRESGPTLLRSLDFREVEGAFKLLNRIQLRNVLMTMSDCWEMMERCPSLEHLSVSGELYDNGLEDCVLAKRDRTGPVRTSLRRLDITDRCNIGVARFFEGLAPERLDTLSLSLSSESQNLLLEGSQLLFLLIVTLGSVRELMVPAEDSTLHSRIRDVLRTNPATMMRICAM</sequence>
<organism evidence="2 3">
    <name type="scientific">Marasmius tenuissimus</name>
    <dbReference type="NCBI Taxonomy" id="585030"/>
    <lineage>
        <taxon>Eukaryota</taxon>
        <taxon>Fungi</taxon>
        <taxon>Dikarya</taxon>
        <taxon>Basidiomycota</taxon>
        <taxon>Agaricomycotina</taxon>
        <taxon>Agaricomycetes</taxon>
        <taxon>Agaricomycetidae</taxon>
        <taxon>Agaricales</taxon>
        <taxon>Marasmiineae</taxon>
        <taxon>Marasmiaceae</taxon>
        <taxon>Marasmius</taxon>
    </lineage>
</organism>
<accession>A0ABR2ZRL7</accession>
<gene>
    <name evidence="2" type="ORF">AAF712_009071</name>
</gene>
<reference evidence="2 3" key="1">
    <citation type="submission" date="2024-05" db="EMBL/GenBank/DDBJ databases">
        <title>A draft genome resource for the thread blight pathogen Marasmius tenuissimus strain MS-2.</title>
        <authorList>
            <person name="Yulfo-Soto G.E."/>
            <person name="Baruah I.K."/>
            <person name="Amoako-Attah I."/>
            <person name="Bukari Y."/>
            <person name="Meinhardt L.W."/>
            <person name="Bailey B.A."/>
            <person name="Cohen S.P."/>
        </authorList>
    </citation>
    <scope>NUCLEOTIDE SEQUENCE [LARGE SCALE GENOMIC DNA]</scope>
    <source>
        <strain evidence="2 3">MS-2</strain>
    </source>
</reference>
<protein>
    <submittedName>
        <fullName evidence="2">Uncharacterized protein</fullName>
    </submittedName>
</protein>
<keyword evidence="3" id="KW-1185">Reference proteome</keyword>